<dbReference type="EMBL" id="JBICCN010000078">
    <property type="protein sequence ID" value="KAL3095871.1"/>
    <property type="molecule type" value="Genomic_DNA"/>
</dbReference>
<feature type="domain" description="Abnormal cell migration protein 18-like fibronectin type I" evidence="2">
    <location>
        <begin position="87"/>
        <end position="156"/>
    </location>
</feature>
<dbReference type="PANTHER" id="PTHR35572">
    <property type="entry name" value="PROTEIN CBG04538-RELATED"/>
    <property type="match status" value="1"/>
</dbReference>
<dbReference type="Proteomes" id="UP001620645">
    <property type="component" value="Unassembled WGS sequence"/>
</dbReference>
<dbReference type="InterPro" id="IPR040282">
    <property type="entry name" value="Mig-18-like"/>
</dbReference>
<keyword evidence="1" id="KW-0732">Signal</keyword>
<sequence>MFKQIFLLTLFANFCFWPALASSANVRELGPRYQVLKEYVLLTKRNVRYEATATQMAQNRRRTNGGGNAMATAEFLPGFGTSANGSECVDMDGKRRPNGAEYEKHNGHFMYRCNNGMEEAIACFGTERAGRARIPIGQTVRIDGFWHKCEKYTNGSVIYTQESSCTSGNKDYRVGEEILVGNLRMVCGDLGYSVAGCYFYEANKLYKMNPGEQRRVGPIIHFCEEKSKDTLQYYTRGVGQCLKEGREFEDGEQFNENHIRYKCQNGVMDVIGCFIDEKRILVIGQDFVEPNRVHRCYRVGITVEYTSYGCGFSGGPSCKPPAIPRSPDDEVPVAKSLLSPAVGQLVVGHLLTMAKDHQQNVATTNGK</sequence>
<dbReference type="InterPro" id="IPR055119">
    <property type="entry name" value="Mig18_Fn1"/>
</dbReference>
<keyword evidence="4" id="KW-1185">Reference proteome</keyword>
<reference evidence="3 4" key="1">
    <citation type="submission" date="2024-10" db="EMBL/GenBank/DDBJ databases">
        <authorList>
            <person name="Kim D."/>
        </authorList>
    </citation>
    <scope>NUCLEOTIDE SEQUENCE [LARGE SCALE GENOMIC DNA]</scope>
    <source>
        <strain evidence="3">Taebaek</strain>
    </source>
</reference>
<organism evidence="3 4">
    <name type="scientific">Heterodera schachtii</name>
    <name type="common">Sugarbeet cyst nematode worm</name>
    <name type="synonym">Tylenchus schachtii</name>
    <dbReference type="NCBI Taxonomy" id="97005"/>
    <lineage>
        <taxon>Eukaryota</taxon>
        <taxon>Metazoa</taxon>
        <taxon>Ecdysozoa</taxon>
        <taxon>Nematoda</taxon>
        <taxon>Chromadorea</taxon>
        <taxon>Rhabditida</taxon>
        <taxon>Tylenchina</taxon>
        <taxon>Tylenchomorpha</taxon>
        <taxon>Tylenchoidea</taxon>
        <taxon>Heteroderidae</taxon>
        <taxon>Heteroderinae</taxon>
        <taxon>Heterodera</taxon>
    </lineage>
</organism>
<feature type="chain" id="PRO_5044807109" description="Abnormal cell migration protein 18-like fibronectin type I domain-containing protein" evidence="1">
    <location>
        <begin position="22"/>
        <end position="367"/>
    </location>
</feature>
<evidence type="ECO:0000313" key="4">
    <source>
        <dbReference type="Proteomes" id="UP001620645"/>
    </source>
</evidence>
<comment type="caution">
    <text evidence="3">The sequence shown here is derived from an EMBL/GenBank/DDBJ whole genome shotgun (WGS) entry which is preliminary data.</text>
</comment>
<feature type="domain" description="Abnormal cell migration protein 18-like fibronectin type I" evidence="2">
    <location>
        <begin position="240"/>
        <end position="301"/>
    </location>
</feature>
<evidence type="ECO:0000256" key="1">
    <source>
        <dbReference type="SAM" id="SignalP"/>
    </source>
</evidence>
<evidence type="ECO:0000259" key="2">
    <source>
        <dbReference type="Pfam" id="PF23003"/>
    </source>
</evidence>
<accession>A0ABD2JYZ2</accession>
<dbReference type="AlphaFoldDB" id="A0ABD2JYZ2"/>
<feature type="signal peptide" evidence="1">
    <location>
        <begin position="1"/>
        <end position="21"/>
    </location>
</feature>
<gene>
    <name evidence="3" type="ORF">niasHS_005630</name>
</gene>
<proteinExistence type="predicted"/>
<dbReference type="Pfam" id="PF23003">
    <property type="entry name" value="Fn1_2"/>
    <property type="match status" value="2"/>
</dbReference>
<protein>
    <recommendedName>
        <fullName evidence="2">Abnormal cell migration protein 18-like fibronectin type I domain-containing protein</fullName>
    </recommendedName>
</protein>
<name>A0ABD2JYZ2_HETSC</name>
<evidence type="ECO:0000313" key="3">
    <source>
        <dbReference type="EMBL" id="KAL3095871.1"/>
    </source>
</evidence>
<dbReference type="PANTHER" id="PTHR35572:SF6">
    <property type="entry name" value="IG-LIKE DOMAIN-CONTAINING PROTEIN"/>
    <property type="match status" value="1"/>
</dbReference>